<protein>
    <recommendedName>
        <fullName evidence="1">Sulfotransferase domain-containing protein</fullName>
    </recommendedName>
</protein>
<dbReference type="EMBL" id="LAZR01003312">
    <property type="protein sequence ID" value="KKN19667.1"/>
    <property type="molecule type" value="Genomic_DNA"/>
</dbReference>
<name>A0A0F9P5F9_9ZZZZ</name>
<dbReference type="Gene3D" id="3.40.50.300">
    <property type="entry name" value="P-loop containing nucleotide triphosphate hydrolases"/>
    <property type="match status" value="1"/>
</dbReference>
<evidence type="ECO:0000259" key="1">
    <source>
        <dbReference type="Pfam" id="PF00685"/>
    </source>
</evidence>
<evidence type="ECO:0000313" key="2">
    <source>
        <dbReference type="EMBL" id="KKN19667.1"/>
    </source>
</evidence>
<organism evidence="2">
    <name type="scientific">marine sediment metagenome</name>
    <dbReference type="NCBI Taxonomy" id="412755"/>
    <lineage>
        <taxon>unclassified sequences</taxon>
        <taxon>metagenomes</taxon>
        <taxon>ecological metagenomes</taxon>
    </lineage>
</organism>
<accession>A0A0F9P5F9</accession>
<dbReference type="GO" id="GO:0008146">
    <property type="term" value="F:sulfotransferase activity"/>
    <property type="evidence" value="ECO:0007669"/>
    <property type="project" value="InterPro"/>
</dbReference>
<dbReference type="Pfam" id="PF00685">
    <property type="entry name" value="Sulfotransfer_1"/>
    <property type="match status" value="1"/>
</dbReference>
<dbReference type="AlphaFoldDB" id="A0A0F9P5F9"/>
<dbReference type="InterPro" id="IPR000863">
    <property type="entry name" value="Sulfotransferase_dom"/>
</dbReference>
<dbReference type="InterPro" id="IPR027417">
    <property type="entry name" value="P-loop_NTPase"/>
</dbReference>
<sequence>MIFKKIEKEIFFYGMSRSGSTLVHRALRYIFTPNPKSGHNFVKTQKPLVIVYRDFRDLTISYWRIFYGKYNRMGSLINQPTKKELLGCADGIKKQIKTLNKFKEHYKNQSSVLWLQYEKFFLNYNYLFNEIEQFCNITISENLRNFIELRTNLDSAKIIQKRLELENEDFGHYDKDTLIHSHHIYNGKVGSWKEIVQKDYHDSLNSFFKKELIDWGYKCKN</sequence>
<gene>
    <name evidence="2" type="ORF">LCGC14_0943350</name>
</gene>
<reference evidence="2" key="1">
    <citation type="journal article" date="2015" name="Nature">
        <title>Complex archaea that bridge the gap between prokaryotes and eukaryotes.</title>
        <authorList>
            <person name="Spang A."/>
            <person name="Saw J.H."/>
            <person name="Jorgensen S.L."/>
            <person name="Zaremba-Niedzwiedzka K."/>
            <person name="Martijn J."/>
            <person name="Lind A.E."/>
            <person name="van Eijk R."/>
            <person name="Schleper C."/>
            <person name="Guy L."/>
            <person name="Ettema T.J."/>
        </authorList>
    </citation>
    <scope>NUCLEOTIDE SEQUENCE</scope>
</reference>
<dbReference type="SUPFAM" id="SSF52540">
    <property type="entry name" value="P-loop containing nucleoside triphosphate hydrolases"/>
    <property type="match status" value="1"/>
</dbReference>
<feature type="domain" description="Sulfotransferase" evidence="1">
    <location>
        <begin position="47"/>
        <end position="216"/>
    </location>
</feature>
<proteinExistence type="predicted"/>
<comment type="caution">
    <text evidence="2">The sequence shown here is derived from an EMBL/GenBank/DDBJ whole genome shotgun (WGS) entry which is preliminary data.</text>
</comment>